<dbReference type="PROSITE" id="PS50898">
    <property type="entry name" value="RBD"/>
    <property type="match status" value="1"/>
</dbReference>
<feature type="compositionally biased region" description="Polar residues" evidence="11">
    <location>
        <begin position="371"/>
        <end position="380"/>
    </location>
</feature>
<feature type="compositionally biased region" description="Low complexity" evidence="11">
    <location>
        <begin position="289"/>
        <end position="300"/>
    </location>
</feature>
<comment type="similarity">
    <text evidence="1">Belongs to the protein kinase superfamily. TKL Ser/Thr protein kinase family. RAF subfamily.</text>
</comment>
<dbReference type="SMART" id="SM00455">
    <property type="entry name" value="RBD"/>
    <property type="match status" value="1"/>
</dbReference>
<reference evidence="15" key="1">
    <citation type="journal article" date="2023" name="Mol. Biol. Evol.">
        <title>Third-Generation Sequencing Reveals the Adaptive Role of the Epigenome in Three Deep-Sea Polychaetes.</title>
        <authorList>
            <person name="Perez M."/>
            <person name="Aroh O."/>
            <person name="Sun Y."/>
            <person name="Lan Y."/>
            <person name="Juniper S.K."/>
            <person name="Young C.R."/>
            <person name="Angers B."/>
            <person name="Qian P.Y."/>
        </authorList>
    </citation>
    <scope>NUCLEOTIDE SEQUENCE</scope>
    <source>
        <strain evidence="15">P08H-3</strain>
    </source>
</reference>
<dbReference type="CDD" id="cd20811">
    <property type="entry name" value="C1_Raf"/>
    <property type="match status" value="1"/>
</dbReference>
<dbReference type="AlphaFoldDB" id="A0AAD9KA07"/>
<evidence type="ECO:0000256" key="5">
    <source>
        <dbReference type="ARBA" id="ARBA00022723"/>
    </source>
</evidence>
<keyword evidence="5" id="KW-0479">Metal-binding</keyword>
<feature type="domain" description="Protein kinase" evidence="12">
    <location>
        <begin position="413"/>
        <end position="674"/>
    </location>
</feature>
<evidence type="ECO:0000256" key="10">
    <source>
        <dbReference type="PROSITE-ProRule" id="PRU10141"/>
    </source>
</evidence>
<dbReference type="InterPro" id="IPR051681">
    <property type="entry name" value="Ser/Thr_Kinases-Pseudokinases"/>
</dbReference>
<organism evidence="15 16">
    <name type="scientific">Paralvinella palmiformis</name>
    <dbReference type="NCBI Taxonomy" id="53620"/>
    <lineage>
        <taxon>Eukaryota</taxon>
        <taxon>Metazoa</taxon>
        <taxon>Spiralia</taxon>
        <taxon>Lophotrochozoa</taxon>
        <taxon>Annelida</taxon>
        <taxon>Polychaeta</taxon>
        <taxon>Sedentaria</taxon>
        <taxon>Canalipalpata</taxon>
        <taxon>Terebellida</taxon>
        <taxon>Terebelliformia</taxon>
        <taxon>Alvinellidae</taxon>
        <taxon>Paralvinella</taxon>
    </lineage>
</organism>
<dbReference type="InterPro" id="IPR046349">
    <property type="entry name" value="C1-like_sf"/>
</dbReference>
<dbReference type="PROSITE" id="PS50011">
    <property type="entry name" value="PROTEIN_KINASE_DOM"/>
    <property type="match status" value="1"/>
</dbReference>
<dbReference type="PROSITE" id="PS00108">
    <property type="entry name" value="PROTEIN_KINASE_ST"/>
    <property type="match status" value="1"/>
</dbReference>
<dbReference type="InterPro" id="IPR017441">
    <property type="entry name" value="Protein_kinase_ATP_BS"/>
</dbReference>
<dbReference type="Pfam" id="PF07714">
    <property type="entry name" value="PK_Tyr_Ser-Thr"/>
    <property type="match status" value="1"/>
</dbReference>
<proteinExistence type="inferred from homology"/>
<comment type="caution">
    <text evidence="15">The sequence shown here is derived from an EMBL/GenBank/DDBJ whole genome shotgun (WGS) entry which is preliminary data.</text>
</comment>
<dbReference type="SMART" id="SM00220">
    <property type="entry name" value="S_TKc"/>
    <property type="match status" value="1"/>
</dbReference>
<dbReference type="Gene3D" id="1.10.510.10">
    <property type="entry name" value="Transferase(Phosphotransferase) domain 1"/>
    <property type="match status" value="1"/>
</dbReference>
<dbReference type="SUPFAM" id="SSF54236">
    <property type="entry name" value="Ubiquitin-like"/>
    <property type="match status" value="1"/>
</dbReference>
<keyword evidence="7" id="KW-0418">Kinase</keyword>
<evidence type="ECO:0000313" key="15">
    <source>
        <dbReference type="EMBL" id="KAK2167868.1"/>
    </source>
</evidence>
<feature type="compositionally biased region" description="Low complexity" evidence="11">
    <location>
        <begin position="66"/>
        <end position="78"/>
    </location>
</feature>
<dbReference type="Gene3D" id="3.10.20.90">
    <property type="entry name" value="Phosphatidylinositol 3-kinase Catalytic Subunit, Chain A, domain 1"/>
    <property type="match status" value="1"/>
</dbReference>
<evidence type="ECO:0000256" key="2">
    <source>
        <dbReference type="ARBA" id="ARBA00012513"/>
    </source>
</evidence>
<dbReference type="SMART" id="SM00109">
    <property type="entry name" value="C1"/>
    <property type="match status" value="1"/>
</dbReference>
<dbReference type="PROSITE" id="PS50081">
    <property type="entry name" value="ZF_DAG_PE_2"/>
    <property type="match status" value="1"/>
</dbReference>
<dbReference type="FunFam" id="3.30.200.20:FF:000024">
    <property type="entry name" value="B-Raf proto-oncogene serine/threonine-protein kinase"/>
    <property type="match status" value="1"/>
</dbReference>
<feature type="compositionally biased region" description="Polar residues" evidence="11">
    <location>
        <begin position="80"/>
        <end position="90"/>
    </location>
</feature>
<dbReference type="SUPFAM" id="SSF57889">
    <property type="entry name" value="Cysteine-rich domain"/>
    <property type="match status" value="1"/>
</dbReference>
<dbReference type="Gene3D" id="3.30.60.20">
    <property type="match status" value="1"/>
</dbReference>
<dbReference type="PROSITE" id="PS00107">
    <property type="entry name" value="PROTEIN_KINASE_ATP"/>
    <property type="match status" value="1"/>
</dbReference>
<feature type="region of interest" description="Disordered" evidence="11">
    <location>
        <begin position="289"/>
        <end position="315"/>
    </location>
</feature>
<evidence type="ECO:0000256" key="7">
    <source>
        <dbReference type="ARBA" id="ARBA00022777"/>
    </source>
</evidence>
<dbReference type="FunFam" id="1.10.510.10:FF:000036">
    <property type="entry name" value="RAF proto-oncogene serine/threonine-protein kinase"/>
    <property type="match status" value="1"/>
</dbReference>
<keyword evidence="4" id="KW-0808">Transferase</keyword>
<dbReference type="InterPro" id="IPR008271">
    <property type="entry name" value="Ser/Thr_kinase_AS"/>
</dbReference>
<dbReference type="CDD" id="cd14062">
    <property type="entry name" value="STKc_Raf"/>
    <property type="match status" value="1"/>
</dbReference>
<feature type="compositionally biased region" description="Pro residues" evidence="11">
    <location>
        <begin position="103"/>
        <end position="116"/>
    </location>
</feature>
<dbReference type="EMBL" id="JAODUP010000023">
    <property type="protein sequence ID" value="KAK2167868.1"/>
    <property type="molecule type" value="Genomic_DNA"/>
</dbReference>
<evidence type="ECO:0000256" key="9">
    <source>
        <dbReference type="ARBA" id="ARBA00022840"/>
    </source>
</evidence>
<dbReference type="GO" id="GO:0004709">
    <property type="term" value="F:MAP kinase kinase kinase activity"/>
    <property type="evidence" value="ECO:0007669"/>
    <property type="project" value="TreeGrafter"/>
</dbReference>
<dbReference type="InterPro" id="IPR002219">
    <property type="entry name" value="PKC_DAG/PE"/>
</dbReference>
<feature type="binding site" evidence="10">
    <location>
        <position position="440"/>
    </location>
    <ligand>
        <name>ATP</name>
        <dbReference type="ChEBI" id="CHEBI:30616"/>
    </ligand>
</feature>
<dbReference type="Gene3D" id="3.30.200.20">
    <property type="entry name" value="Phosphorylase Kinase, domain 1"/>
    <property type="match status" value="1"/>
</dbReference>
<dbReference type="GO" id="GO:0005524">
    <property type="term" value="F:ATP binding"/>
    <property type="evidence" value="ECO:0007669"/>
    <property type="project" value="UniProtKB-UniRule"/>
</dbReference>
<dbReference type="CDD" id="cd01816">
    <property type="entry name" value="RBD_RAF"/>
    <property type="match status" value="1"/>
</dbReference>
<evidence type="ECO:0000259" key="12">
    <source>
        <dbReference type="PROSITE" id="PS50011"/>
    </source>
</evidence>
<keyword evidence="6 10" id="KW-0547">Nucleotide-binding</keyword>
<feature type="region of interest" description="Disordered" evidence="11">
    <location>
        <begin position="354"/>
        <end position="403"/>
    </location>
</feature>
<evidence type="ECO:0000259" key="13">
    <source>
        <dbReference type="PROSITE" id="PS50081"/>
    </source>
</evidence>
<protein>
    <recommendedName>
        <fullName evidence="2">non-specific serine/threonine protein kinase</fullName>
        <ecNumber evidence="2">2.7.11.1</ecNumber>
    </recommendedName>
</protein>
<dbReference type="InterPro" id="IPR011009">
    <property type="entry name" value="Kinase-like_dom_sf"/>
</dbReference>
<dbReference type="InterPro" id="IPR000719">
    <property type="entry name" value="Prot_kinase_dom"/>
</dbReference>
<keyword evidence="9 10" id="KW-0067">ATP-binding</keyword>
<dbReference type="InterPro" id="IPR001245">
    <property type="entry name" value="Ser-Thr/Tyr_kinase_cat_dom"/>
</dbReference>
<accession>A0AAD9KA07</accession>
<dbReference type="PANTHER" id="PTHR44329:SF262">
    <property type="entry name" value="RAF HOMOLOG SERINE_THREONINE-PROTEIN KINASE RAF"/>
    <property type="match status" value="1"/>
</dbReference>
<dbReference type="Pfam" id="PF02196">
    <property type="entry name" value="RBD"/>
    <property type="match status" value="1"/>
</dbReference>
<feature type="domain" description="RBD" evidence="14">
    <location>
        <begin position="120"/>
        <end position="190"/>
    </location>
</feature>
<feature type="region of interest" description="Disordered" evidence="11">
    <location>
        <begin position="49"/>
        <end position="117"/>
    </location>
</feature>
<keyword evidence="3" id="KW-0723">Serine/threonine-protein kinase</keyword>
<dbReference type="GO" id="GO:0046872">
    <property type="term" value="F:metal ion binding"/>
    <property type="evidence" value="ECO:0007669"/>
    <property type="project" value="UniProtKB-KW"/>
</dbReference>
<evidence type="ECO:0000256" key="11">
    <source>
        <dbReference type="SAM" id="MobiDB-lite"/>
    </source>
</evidence>
<evidence type="ECO:0000256" key="1">
    <source>
        <dbReference type="ARBA" id="ARBA00010507"/>
    </source>
</evidence>
<dbReference type="InterPro" id="IPR029071">
    <property type="entry name" value="Ubiquitin-like_domsf"/>
</dbReference>
<dbReference type="EC" id="2.7.11.1" evidence="2"/>
<keyword evidence="16" id="KW-1185">Reference proteome</keyword>
<feature type="domain" description="Phorbol-ester/DAG-type" evidence="13">
    <location>
        <begin position="203"/>
        <end position="249"/>
    </location>
</feature>
<dbReference type="Pfam" id="PF00130">
    <property type="entry name" value="C1_1"/>
    <property type="match status" value="1"/>
</dbReference>
<dbReference type="SUPFAM" id="SSF56112">
    <property type="entry name" value="Protein kinase-like (PK-like)"/>
    <property type="match status" value="1"/>
</dbReference>
<evidence type="ECO:0000313" key="16">
    <source>
        <dbReference type="Proteomes" id="UP001208570"/>
    </source>
</evidence>
<dbReference type="PROSITE" id="PS00479">
    <property type="entry name" value="ZF_DAG_PE_1"/>
    <property type="match status" value="1"/>
</dbReference>
<dbReference type="InterPro" id="IPR003116">
    <property type="entry name" value="RBD_dom"/>
</dbReference>
<feature type="compositionally biased region" description="Basic and acidic residues" evidence="11">
    <location>
        <begin position="386"/>
        <end position="403"/>
    </location>
</feature>
<keyword evidence="8" id="KW-0862">Zinc</keyword>
<dbReference type="Proteomes" id="UP001208570">
    <property type="component" value="Unassembled WGS sequence"/>
</dbReference>
<evidence type="ECO:0000256" key="8">
    <source>
        <dbReference type="ARBA" id="ARBA00022833"/>
    </source>
</evidence>
<evidence type="ECO:0000256" key="3">
    <source>
        <dbReference type="ARBA" id="ARBA00022527"/>
    </source>
</evidence>
<name>A0AAD9KA07_9ANNE</name>
<dbReference type="PANTHER" id="PTHR44329">
    <property type="entry name" value="SERINE/THREONINE-PROTEIN KINASE TNNI3K-RELATED"/>
    <property type="match status" value="1"/>
</dbReference>
<sequence>MRLTKENLEDLNREFGAHQHPPSLYIQEYDSLTNQIYELQVKEQRLQEQLHNKQEQQGSPDPDSDPNPLLCLDPCAAPTPSITPNSSSGNLEKYAVQTAQTQPPQPQGSPQIPPKSPLRNIITAYLPNHQKTVVQVKEGLSLHQALWKALKHRDFKTEMCNVYTLDPKTFVSWDTDISLLVGKELSVELKTPSVPFLNATPITHNFVRKTFLTLAFCDQCHKLLFQGLKCQMCACRYHQRCIEKVPQQCGHSDDLGSYGNTLTREQAKHTLSEGTTGYPFHASSACPIPLSSSTSSPPTLGRAERSTSAPNVPNVVNLETATLQDFSRAFAQSNTSTGHAVHANCSLVPPLTTCGSSSPAGSPTKGHSHSAHTSPTNTTRLRPRTKSADSDTKRLQRPRRDSNEDWEIPWDAIAVGPRIGTGSFGTVFRGKWHGPVAVKKLNVKDPTPAQLQAFKNEVAVLRKTRHVNILLFMGCTSKPELAIVTQWCEGSSLYKHLHVTETKFEVIQLIEIARQTAQGMDYLHAKHIIHRDLKSNNIFLTDDMTVKIGDFGLATVKTRWSGSHQFQQPTGSILWMAPEVIRMKEENPYTPKSDVYAFGICMYELMTSQLPYANINNKDQILFMVGKGYLKPDLSIVKAGIPKSMKRVTQDCIKYNRDERPLFPQILASLENLIRSLPKVHRSISLPILNRSYLQSDECDYIYACASPKTPINSQYGVAFPFFQNTGVTY</sequence>
<gene>
    <name evidence="15" type="ORF">LSH36_23g09012</name>
</gene>
<evidence type="ECO:0000256" key="6">
    <source>
        <dbReference type="ARBA" id="ARBA00022741"/>
    </source>
</evidence>
<evidence type="ECO:0000256" key="4">
    <source>
        <dbReference type="ARBA" id="ARBA00022679"/>
    </source>
</evidence>
<evidence type="ECO:0000259" key="14">
    <source>
        <dbReference type="PROSITE" id="PS50898"/>
    </source>
</evidence>